<keyword evidence="3" id="KW-1003">Cell membrane</keyword>
<feature type="transmembrane region" description="Helical" evidence="7">
    <location>
        <begin position="146"/>
        <end position="173"/>
    </location>
</feature>
<evidence type="ECO:0000256" key="1">
    <source>
        <dbReference type="ARBA" id="ARBA00004651"/>
    </source>
</evidence>
<evidence type="ECO:0000313" key="10">
    <source>
        <dbReference type="EMBL" id="CAB4693644.1"/>
    </source>
</evidence>
<comment type="similarity">
    <text evidence="2">Belongs to the cytochrome c oxidase subunit 3 family.</text>
</comment>
<dbReference type="GO" id="GO:0004129">
    <property type="term" value="F:cytochrome-c oxidase activity"/>
    <property type="evidence" value="ECO:0007669"/>
    <property type="project" value="InterPro"/>
</dbReference>
<protein>
    <submittedName>
        <fullName evidence="9">Unannotated protein</fullName>
    </submittedName>
</protein>
<gene>
    <name evidence="9" type="ORF">UFOPK1495_00783</name>
    <name evidence="10" type="ORF">UFOPK2350_01709</name>
</gene>
<dbReference type="EMBL" id="CAEZSU010000069">
    <property type="protein sequence ID" value="CAB4549889.1"/>
    <property type="molecule type" value="Genomic_DNA"/>
</dbReference>
<dbReference type="PANTHER" id="PTHR11403">
    <property type="entry name" value="CYTOCHROME C OXIDASE SUBUNIT III"/>
    <property type="match status" value="1"/>
</dbReference>
<dbReference type="InterPro" id="IPR013833">
    <property type="entry name" value="Cyt_c_oxidase_su3_a-hlx"/>
</dbReference>
<dbReference type="AlphaFoldDB" id="A0A6J6CI49"/>
<dbReference type="PANTHER" id="PTHR11403:SF2">
    <property type="entry name" value="CYTOCHROME BO(3) UBIQUINOL OXIDASE SUBUNIT 3"/>
    <property type="match status" value="1"/>
</dbReference>
<evidence type="ECO:0000256" key="5">
    <source>
        <dbReference type="ARBA" id="ARBA00022989"/>
    </source>
</evidence>
<proteinExistence type="inferred from homology"/>
<accession>A0A6J6CI49</accession>
<dbReference type="Pfam" id="PF00510">
    <property type="entry name" value="COX3"/>
    <property type="match status" value="1"/>
</dbReference>
<keyword evidence="4 7" id="KW-0812">Transmembrane</keyword>
<feature type="transmembrane region" description="Helical" evidence="7">
    <location>
        <begin position="39"/>
        <end position="59"/>
    </location>
</feature>
<keyword evidence="5 7" id="KW-1133">Transmembrane helix</keyword>
<name>A0A6J6CI49_9ZZZZ</name>
<dbReference type="GO" id="GO:0005886">
    <property type="term" value="C:plasma membrane"/>
    <property type="evidence" value="ECO:0007669"/>
    <property type="project" value="UniProtKB-SubCell"/>
</dbReference>
<dbReference type="EMBL" id="CAEZXE010000203">
    <property type="protein sequence ID" value="CAB4693644.1"/>
    <property type="molecule type" value="Genomic_DNA"/>
</dbReference>
<organism evidence="9">
    <name type="scientific">freshwater metagenome</name>
    <dbReference type="NCBI Taxonomy" id="449393"/>
    <lineage>
        <taxon>unclassified sequences</taxon>
        <taxon>metagenomes</taxon>
        <taxon>ecological metagenomes</taxon>
    </lineage>
</organism>
<comment type="subcellular location">
    <subcellularLocation>
        <location evidence="1">Cell membrane</location>
        <topology evidence="1">Multi-pass membrane protein</topology>
    </subcellularLocation>
</comment>
<evidence type="ECO:0000256" key="2">
    <source>
        <dbReference type="ARBA" id="ARBA00010581"/>
    </source>
</evidence>
<evidence type="ECO:0000256" key="4">
    <source>
        <dbReference type="ARBA" id="ARBA00022692"/>
    </source>
</evidence>
<evidence type="ECO:0000256" key="7">
    <source>
        <dbReference type="SAM" id="Phobius"/>
    </source>
</evidence>
<evidence type="ECO:0000256" key="6">
    <source>
        <dbReference type="ARBA" id="ARBA00023136"/>
    </source>
</evidence>
<evidence type="ECO:0000259" key="8">
    <source>
        <dbReference type="PROSITE" id="PS50253"/>
    </source>
</evidence>
<sequence>MAETLTSRPTLADADAHQAHAHIDADTNTGISNTKLGMWLFLASECLLFGGLITTYLLYRRPLEGPTPHEIFDIPFTSTSSFVLLMSSLTMVLAVSAIERGEHQRMRVWLGATAVLGATFMAGQIYEFTVFVREGLGFTTSRFSSAFYTLTGFHGIHVTVGIIMLVSVVLLSLRGKIPEHKAETVEIVGLYWHFVDVVWVVIFAVVYLIPT</sequence>
<dbReference type="SUPFAM" id="SSF81452">
    <property type="entry name" value="Cytochrome c oxidase subunit III-like"/>
    <property type="match status" value="1"/>
</dbReference>
<dbReference type="InterPro" id="IPR000298">
    <property type="entry name" value="Cyt_c_oxidase-like_su3"/>
</dbReference>
<dbReference type="InterPro" id="IPR024791">
    <property type="entry name" value="Cyt_c/ubiquinol_Oxase_su3"/>
</dbReference>
<reference evidence="9" key="1">
    <citation type="submission" date="2020-05" db="EMBL/GenBank/DDBJ databases">
        <authorList>
            <person name="Chiriac C."/>
            <person name="Salcher M."/>
            <person name="Ghai R."/>
            <person name="Kavagutti S V."/>
        </authorList>
    </citation>
    <scope>NUCLEOTIDE SEQUENCE</scope>
</reference>
<feature type="transmembrane region" description="Helical" evidence="7">
    <location>
        <begin position="79"/>
        <end position="96"/>
    </location>
</feature>
<feature type="transmembrane region" description="Helical" evidence="7">
    <location>
        <begin position="108"/>
        <end position="126"/>
    </location>
</feature>
<feature type="domain" description="Heme-copper oxidase subunit III family profile" evidence="8">
    <location>
        <begin position="1"/>
        <end position="211"/>
    </location>
</feature>
<dbReference type="GO" id="GO:0019646">
    <property type="term" value="P:aerobic electron transport chain"/>
    <property type="evidence" value="ECO:0007669"/>
    <property type="project" value="InterPro"/>
</dbReference>
<keyword evidence="6 7" id="KW-0472">Membrane</keyword>
<feature type="transmembrane region" description="Helical" evidence="7">
    <location>
        <begin position="185"/>
        <end position="209"/>
    </location>
</feature>
<dbReference type="PROSITE" id="PS50253">
    <property type="entry name" value="COX3"/>
    <property type="match status" value="1"/>
</dbReference>
<dbReference type="FunFam" id="1.20.120.80:FF:000001">
    <property type="entry name" value="Cytochrome (Ubi)quinol oxidase subunit III"/>
    <property type="match status" value="1"/>
</dbReference>
<evidence type="ECO:0000313" key="9">
    <source>
        <dbReference type="EMBL" id="CAB4549889.1"/>
    </source>
</evidence>
<evidence type="ECO:0000256" key="3">
    <source>
        <dbReference type="ARBA" id="ARBA00022475"/>
    </source>
</evidence>
<dbReference type="InterPro" id="IPR035973">
    <property type="entry name" value="Cyt_c_oxidase_su3-like_sf"/>
</dbReference>
<dbReference type="Gene3D" id="1.20.120.80">
    <property type="entry name" value="Cytochrome c oxidase, subunit III, four-helix bundle"/>
    <property type="match status" value="1"/>
</dbReference>